<accession>A0A380WUJ6</accession>
<proteinExistence type="inferred from homology"/>
<name>A0A380WUJ6_9FIRM</name>
<evidence type="ECO:0000259" key="3">
    <source>
        <dbReference type="Pfam" id="PF01648"/>
    </source>
</evidence>
<reference evidence="4 5" key="1">
    <citation type="submission" date="2018-06" db="EMBL/GenBank/DDBJ databases">
        <authorList>
            <consortium name="Pathogen Informatics"/>
            <person name="Doyle S."/>
        </authorList>
    </citation>
    <scope>NUCLEOTIDE SEQUENCE [LARGE SCALE GENOMIC DNA]</scope>
    <source>
        <strain evidence="4 5">NCTC9810</strain>
    </source>
</reference>
<evidence type="ECO:0000256" key="1">
    <source>
        <dbReference type="ARBA" id="ARBA00010990"/>
    </source>
</evidence>
<evidence type="ECO:0000256" key="2">
    <source>
        <dbReference type="ARBA" id="ARBA00022679"/>
    </source>
</evidence>
<organism evidence="4 5">
    <name type="scientific">Anaerococcus octavius</name>
    <dbReference type="NCBI Taxonomy" id="54007"/>
    <lineage>
        <taxon>Bacteria</taxon>
        <taxon>Bacillati</taxon>
        <taxon>Bacillota</taxon>
        <taxon>Tissierellia</taxon>
        <taxon>Tissierellales</taxon>
        <taxon>Peptoniphilaceae</taxon>
        <taxon>Anaerococcus</taxon>
    </lineage>
</organism>
<dbReference type="RefSeq" id="WP_115595415.1">
    <property type="nucleotide sequence ID" value="NZ_UFTA01000002.1"/>
</dbReference>
<dbReference type="EC" id="2.7.8.-" evidence="4"/>
<dbReference type="InterPro" id="IPR037143">
    <property type="entry name" value="4-PPantetheinyl_Trfase_dom_sf"/>
</dbReference>
<dbReference type="InterPro" id="IPR050559">
    <property type="entry name" value="P-Pant_transferase_sf"/>
</dbReference>
<comment type="similarity">
    <text evidence="1">Belongs to the P-Pant transferase superfamily. Gsp/Sfp/HetI/AcpT family.</text>
</comment>
<dbReference type="Pfam" id="PF01648">
    <property type="entry name" value="ACPS"/>
    <property type="match status" value="1"/>
</dbReference>
<dbReference type="GO" id="GO:0008897">
    <property type="term" value="F:holo-[acyl-carrier-protein] synthase activity"/>
    <property type="evidence" value="ECO:0007669"/>
    <property type="project" value="InterPro"/>
</dbReference>
<gene>
    <name evidence="4" type="primary">sfp</name>
    <name evidence="4" type="ORF">NCTC9810_01064</name>
</gene>
<protein>
    <submittedName>
        <fullName evidence="4">4'-phosphopantetheinyl transferase sfp</fullName>
        <ecNumber evidence="4">2.7.8.-</ecNumber>
    </submittedName>
</protein>
<dbReference type="Gene3D" id="3.90.470.20">
    <property type="entry name" value="4'-phosphopantetheinyl transferase domain"/>
    <property type="match status" value="2"/>
</dbReference>
<dbReference type="InterPro" id="IPR008278">
    <property type="entry name" value="4-PPantetheinyl_Trfase_dom"/>
</dbReference>
<dbReference type="PANTHER" id="PTHR12215">
    <property type="entry name" value="PHOSPHOPANTETHEINE TRANSFERASE"/>
    <property type="match status" value="1"/>
</dbReference>
<dbReference type="EMBL" id="UFTA01000002">
    <property type="protein sequence ID" value="SUU92727.1"/>
    <property type="molecule type" value="Genomic_DNA"/>
</dbReference>
<dbReference type="SUPFAM" id="SSF56214">
    <property type="entry name" value="4'-phosphopantetheinyl transferase"/>
    <property type="match status" value="2"/>
</dbReference>
<dbReference type="AlphaFoldDB" id="A0A380WUJ6"/>
<feature type="domain" description="4'-phosphopantetheinyl transferase" evidence="3">
    <location>
        <begin position="128"/>
        <end position="211"/>
    </location>
</feature>
<evidence type="ECO:0000313" key="5">
    <source>
        <dbReference type="Proteomes" id="UP000255124"/>
    </source>
</evidence>
<dbReference type="OrthoDB" id="9808281at2"/>
<keyword evidence="2 4" id="KW-0808">Transferase</keyword>
<dbReference type="GO" id="GO:0005829">
    <property type="term" value="C:cytosol"/>
    <property type="evidence" value="ECO:0007669"/>
    <property type="project" value="TreeGrafter"/>
</dbReference>
<dbReference type="GO" id="GO:0019878">
    <property type="term" value="P:lysine biosynthetic process via aminoadipic acid"/>
    <property type="evidence" value="ECO:0007669"/>
    <property type="project" value="TreeGrafter"/>
</dbReference>
<dbReference type="GO" id="GO:0000287">
    <property type="term" value="F:magnesium ion binding"/>
    <property type="evidence" value="ECO:0007669"/>
    <property type="project" value="InterPro"/>
</dbReference>
<dbReference type="PANTHER" id="PTHR12215:SF10">
    <property type="entry name" value="L-AMINOADIPATE-SEMIALDEHYDE DEHYDROGENASE-PHOSPHOPANTETHEINYL TRANSFERASE"/>
    <property type="match status" value="1"/>
</dbReference>
<evidence type="ECO:0000313" key="4">
    <source>
        <dbReference type="EMBL" id="SUU92727.1"/>
    </source>
</evidence>
<sequence>MRIKEFIIRTNKDFENLKDVKKNLYIFDAVLIIIYTERIEEDSLISLLKKDEICKSQDYKSKVAKINFLVSRSVLNLSLKYISGKEVDDLIILRNKFNKPYFENKKGIKFNISHTDGCIVIAFSKKDVGVDVEKINVKFNYYDILKSCFDEEEIKRVGSNHKSFFKYWTAKEAYLKYEGVGLLRNLKEIRIEYINNVKAEIKDKKRNKSKELLVLKFDSKYTGFICLGR</sequence>
<dbReference type="Proteomes" id="UP000255124">
    <property type="component" value="Unassembled WGS sequence"/>
</dbReference>